<feature type="transmembrane region" description="Helical" evidence="1">
    <location>
        <begin position="198"/>
        <end position="221"/>
    </location>
</feature>
<evidence type="ECO:0000313" key="3">
    <source>
        <dbReference type="Proteomes" id="UP001642405"/>
    </source>
</evidence>
<keyword evidence="1" id="KW-0472">Membrane</keyword>
<accession>A0ABP0BL56</accession>
<dbReference type="Proteomes" id="UP001642405">
    <property type="component" value="Unassembled WGS sequence"/>
</dbReference>
<protein>
    <submittedName>
        <fullName evidence="2">Uncharacterized protein</fullName>
    </submittedName>
</protein>
<gene>
    <name evidence="2" type="ORF">SCUCBS95973_004125</name>
</gene>
<comment type="caution">
    <text evidence="2">The sequence shown here is derived from an EMBL/GenBank/DDBJ whole genome shotgun (WGS) entry which is preliminary data.</text>
</comment>
<reference evidence="2 3" key="1">
    <citation type="submission" date="2024-01" db="EMBL/GenBank/DDBJ databases">
        <authorList>
            <person name="Allen C."/>
            <person name="Tagirdzhanova G."/>
        </authorList>
    </citation>
    <scope>NUCLEOTIDE SEQUENCE [LARGE SCALE GENOMIC DNA]</scope>
</reference>
<evidence type="ECO:0000256" key="1">
    <source>
        <dbReference type="SAM" id="Phobius"/>
    </source>
</evidence>
<organism evidence="2 3">
    <name type="scientific">Sporothrix curviconia</name>
    <dbReference type="NCBI Taxonomy" id="1260050"/>
    <lineage>
        <taxon>Eukaryota</taxon>
        <taxon>Fungi</taxon>
        <taxon>Dikarya</taxon>
        <taxon>Ascomycota</taxon>
        <taxon>Pezizomycotina</taxon>
        <taxon>Sordariomycetes</taxon>
        <taxon>Sordariomycetidae</taxon>
        <taxon>Ophiostomatales</taxon>
        <taxon>Ophiostomataceae</taxon>
        <taxon>Sporothrix</taxon>
    </lineage>
</organism>
<sequence>MEGGQMNSNYVPCNTSNASTSAADSTSHSACCNAANADVCLSSGLCLSTVAVALGRVLWVSGCTDKTLNDPTCPQYCCSLSATNGATANSYFLRACNQNQTVNSWCCGVAGQTMDDCCSRSFKLRSNIGDFVQQLSLGNGDGNGGSNGDGNSANANDGVPFATASLGIQPPPATSTASAATTSATASVTVPASTREGLVAGITVVSAIAAAALIALVIALLRICRYKGRHIQATAAAGPLAEDNTASAAPQVVEQSPGQQLSMLLANPDEARDYPTSHELSPISETRATLNEMSDTATASEFRTLGTGVGGEASSLHSSGVIAELPADVVVKRG</sequence>
<name>A0ABP0BL56_9PEZI</name>
<evidence type="ECO:0000313" key="2">
    <source>
        <dbReference type="EMBL" id="CAK7220339.1"/>
    </source>
</evidence>
<proteinExistence type="predicted"/>
<keyword evidence="1" id="KW-0812">Transmembrane</keyword>
<keyword evidence="3" id="KW-1185">Reference proteome</keyword>
<dbReference type="EMBL" id="CAWUHB010000019">
    <property type="protein sequence ID" value="CAK7220339.1"/>
    <property type="molecule type" value="Genomic_DNA"/>
</dbReference>
<keyword evidence="1" id="KW-1133">Transmembrane helix</keyword>